<dbReference type="AlphaFoldDB" id="A0A1I7YCV5"/>
<keyword evidence="2" id="KW-1185">Reference proteome</keyword>
<evidence type="ECO:0000256" key="1">
    <source>
        <dbReference type="SAM" id="MobiDB-lite"/>
    </source>
</evidence>
<accession>A0A1I7YCV5</accession>
<feature type="compositionally biased region" description="Polar residues" evidence="1">
    <location>
        <begin position="25"/>
        <end position="36"/>
    </location>
</feature>
<feature type="compositionally biased region" description="Basic and acidic residues" evidence="1">
    <location>
        <begin position="75"/>
        <end position="86"/>
    </location>
</feature>
<name>A0A1I7YCV5_9BILA</name>
<organism evidence="2 3">
    <name type="scientific">Steinernema glaseri</name>
    <dbReference type="NCBI Taxonomy" id="37863"/>
    <lineage>
        <taxon>Eukaryota</taxon>
        <taxon>Metazoa</taxon>
        <taxon>Ecdysozoa</taxon>
        <taxon>Nematoda</taxon>
        <taxon>Chromadorea</taxon>
        <taxon>Rhabditida</taxon>
        <taxon>Tylenchina</taxon>
        <taxon>Panagrolaimomorpha</taxon>
        <taxon>Strongyloidoidea</taxon>
        <taxon>Steinernematidae</taxon>
        <taxon>Steinernema</taxon>
    </lineage>
</organism>
<evidence type="ECO:0000313" key="2">
    <source>
        <dbReference type="Proteomes" id="UP000095287"/>
    </source>
</evidence>
<sequence>MPLLDYYLATSVHYALGQYDQQVSTYNDRQSASQSFKTERSKNEEEEEDARLMDGSAWELCNNEDGGGKLSMPALERHGQREDPNPRIRNALNLPFRYD</sequence>
<dbReference type="Proteomes" id="UP000095287">
    <property type="component" value="Unplaced"/>
</dbReference>
<proteinExistence type="predicted"/>
<protein>
    <submittedName>
        <fullName evidence="3">Uncharacterized protein</fullName>
    </submittedName>
</protein>
<feature type="region of interest" description="Disordered" evidence="1">
    <location>
        <begin position="63"/>
        <end position="99"/>
    </location>
</feature>
<reference evidence="3" key="1">
    <citation type="submission" date="2016-11" db="UniProtKB">
        <authorList>
            <consortium name="WormBaseParasite"/>
        </authorList>
    </citation>
    <scope>IDENTIFICATION</scope>
</reference>
<dbReference type="WBParaSite" id="L893_g15093.t1">
    <property type="protein sequence ID" value="L893_g15093.t1"/>
    <property type="gene ID" value="L893_g15093"/>
</dbReference>
<evidence type="ECO:0000313" key="3">
    <source>
        <dbReference type="WBParaSite" id="L893_g15093.t1"/>
    </source>
</evidence>
<feature type="region of interest" description="Disordered" evidence="1">
    <location>
        <begin position="25"/>
        <end position="51"/>
    </location>
</feature>